<organism evidence="1 2">
    <name type="scientific">Chaetomium tenue</name>
    <dbReference type="NCBI Taxonomy" id="1854479"/>
    <lineage>
        <taxon>Eukaryota</taxon>
        <taxon>Fungi</taxon>
        <taxon>Dikarya</taxon>
        <taxon>Ascomycota</taxon>
        <taxon>Pezizomycotina</taxon>
        <taxon>Sordariomycetes</taxon>
        <taxon>Sordariomycetidae</taxon>
        <taxon>Sordariales</taxon>
        <taxon>Chaetomiaceae</taxon>
        <taxon>Chaetomium</taxon>
    </lineage>
</organism>
<protein>
    <submittedName>
        <fullName evidence="1">Uncharacterized protein</fullName>
    </submittedName>
</protein>
<dbReference type="EMBL" id="JAGIZQ010000005">
    <property type="protein sequence ID" value="KAH6628119.1"/>
    <property type="molecule type" value="Genomic_DNA"/>
</dbReference>
<sequence>MSTESGRKGSCNRCGHPMGKHAKKRDSKCQKCKKTFDICQVGFHGSVSGGQPVDTAVGWRICWVPCSCGEQYYPDKARAARPLASHEYKPEHPGFRPRSPENDAADTTEYDTTAYSNTTTYDTTAYHTTSFPTPAATVSAPAYDGVAHAADYASASLAAGYFSPAYTSTAPPYAVPVSPTATYTTAPYTPYPTASHSTEPYTAASYIPASYMEDGTVHGHGVATDSAPTPAHAASSSTVAYQWHIPQLSDASADPLTTLDSNPATTSTGAGQAQVRHT</sequence>
<dbReference type="Proteomes" id="UP000724584">
    <property type="component" value="Unassembled WGS sequence"/>
</dbReference>
<proteinExistence type="predicted"/>
<gene>
    <name evidence="1" type="ORF">F5144DRAFT_296976</name>
</gene>
<reference evidence="1 2" key="1">
    <citation type="journal article" date="2021" name="Nat. Commun.">
        <title>Genetic determinants of endophytism in the Arabidopsis root mycobiome.</title>
        <authorList>
            <person name="Mesny F."/>
            <person name="Miyauchi S."/>
            <person name="Thiergart T."/>
            <person name="Pickel B."/>
            <person name="Atanasova L."/>
            <person name="Karlsson M."/>
            <person name="Huettel B."/>
            <person name="Barry K.W."/>
            <person name="Haridas S."/>
            <person name="Chen C."/>
            <person name="Bauer D."/>
            <person name="Andreopoulos W."/>
            <person name="Pangilinan J."/>
            <person name="LaButti K."/>
            <person name="Riley R."/>
            <person name="Lipzen A."/>
            <person name="Clum A."/>
            <person name="Drula E."/>
            <person name="Henrissat B."/>
            <person name="Kohler A."/>
            <person name="Grigoriev I.V."/>
            <person name="Martin F.M."/>
            <person name="Hacquard S."/>
        </authorList>
    </citation>
    <scope>NUCLEOTIDE SEQUENCE [LARGE SCALE GENOMIC DNA]</scope>
    <source>
        <strain evidence="1 2">MPI-SDFR-AT-0079</strain>
    </source>
</reference>
<name>A0ACB7P2N4_9PEZI</name>
<accession>A0ACB7P2N4</accession>
<evidence type="ECO:0000313" key="2">
    <source>
        <dbReference type="Proteomes" id="UP000724584"/>
    </source>
</evidence>
<keyword evidence="2" id="KW-1185">Reference proteome</keyword>
<comment type="caution">
    <text evidence="1">The sequence shown here is derived from an EMBL/GenBank/DDBJ whole genome shotgun (WGS) entry which is preliminary data.</text>
</comment>
<evidence type="ECO:0000313" key="1">
    <source>
        <dbReference type="EMBL" id="KAH6628119.1"/>
    </source>
</evidence>